<keyword evidence="3" id="KW-1185">Reference proteome</keyword>
<dbReference type="InterPro" id="IPR050563">
    <property type="entry name" value="4-hydroxybenzoyl-CoA_TE"/>
</dbReference>
<sequence length="131" mass="15635">MKPRIYQHIVKVAEADIDELNHVNNVVYFNYLQQAAMAHWYTSVPSEISDSMRWVVKKHEIEYFKPAFLKDEIIVKTWVDNFSGVTSDRHYEIYKDDILLVKARTLWVALDPISMRPKRVPSDLWERYFGE</sequence>
<dbReference type="EMBL" id="RJUF01000177">
    <property type="protein sequence ID" value="MCP9764920.1"/>
    <property type="molecule type" value="Genomic_DNA"/>
</dbReference>
<dbReference type="AlphaFoldDB" id="A0AAE3KXG0"/>
<dbReference type="RefSeq" id="WP_255038601.1">
    <property type="nucleotide sequence ID" value="NZ_RJUF01000177.1"/>
</dbReference>
<dbReference type="InterPro" id="IPR029069">
    <property type="entry name" value="HotDog_dom_sf"/>
</dbReference>
<dbReference type="GO" id="GO:0047617">
    <property type="term" value="F:fatty acyl-CoA hydrolase activity"/>
    <property type="evidence" value="ECO:0007669"/>
    <property type="project" value="TreeGrafter"/>
</dbReference>
<dbReference type="PANTHER" id="PTHR31793">
    <property type="entry name" value="4-HYDROXYBENZOYL-COA THIOESTERASE FAMILY MEMBER"/>
    <property type="match status" value="1"/>
</dbReference>
<dbReference type="PANTHER" id="PTHR31793:SF37">
    <property type="entry name" value="ACYL-COA THIOESTER HYDROLASE YBGC"/>
    <property type="match status" value="1"/>
</dbReference>
<dbReference type="Gene3D" id="3.10.129.10">
    <property type="entry name" value="Hotdog Thioesterase"/>
    <property type="match status" value="1"/>
</dbReference>
<gene>
    <name evidence="2" type="ORF">EGI31_18450</name>
</gene>
<proteinExistence type="predicted"/>
<comment type="caution">
    <text evidence="2">The sequence shown here is derived from an EMBL/GenBank/DDBJ whole genome shotgun (WGS) entry which is preliminary data.</text>
</comment>
<dbReference type="Pfam" id="PF13279">
    <property type="entry name" value="4HBT_2"/>
    <property type="match status" value="1"/>
</dbReference>
<name>A0AAE3KXG0_9BACT</name>
<evidence type="ECO:0000313" key="3">
    <source>
        <dbReference type="Proteomes" id="UP001204144"/>
    </source>
</evidence>
<dbReference type="Proteomes" id="UP001204144">
    <property type="component" value="Unassembled WGS sequence"/>
</dbReference>
<keyword evidence="1" id="KW-0378">Hydrolase</keyword>
<dbReference type="SUPFAM" id="SSF54637">
    <property type="entry name" value="Thioesterase/thiol ester dehydrase-isomerase"/>
    <property type="match status" value="1"/>
</dbReference>
<protein>
    <submittedName>
        <fullName evidence="2">Acyl-CoA thioesterase</fullName>
    </submittedName>
</protein>
<accession>A0AAE3KXG0</accession>
<evidence type="ECO:0000313" key="2">
    <source>
        <dbReference type="EMBL" id="MCP9764920.1"/>
    </source>
</evidence>
<evidence type="ECO:0000256" key="1">
    <source>
        <dbReference type="ARBA" id="ARBA00022801"/>
    </source>
</evidence>
<reference evidence="2 3" key="1">
    <citation type="submission" date="2018-11" db="EMBL/GenBank/DDBJ databases">
        <title>Novel bacteria species description.</title>
        <authorList>
            <person name="Han J.-H."/>
        </authorList>
    </citation>
    <scope>NUCLEOTIDE SEQUENCE [LARGE SCALE GENOMIC DNA]</scope>
    <source>
        <strain evidence="2 3">KCTC23259</strain>
    </source>
</reference>
<organism evidence="2 3">
    <name type="scientific">Lacihabitans soyangensis</name>
    <dbReference type="NCBI Taxonomy" id="869394"/>
    <lineage>
        <taxon>Bacteria</taxon>
        <taxon>Pseudomonadati</taxon>
        <taxon>Bacteroidota</taxon>
        <taxon>Cytophagia</taxon>
        <taxon>Cytophagales</taxon>
        <taxon>Leadbetterellaceae</taxon>
        <taxon>Lacihabitans</taxon>
    </lineage>
</organism>
<dbReference type="CDD" id="cd00586">
    <property type="entry name" value="4HBT"/>
    <property type="match status" value="1"/>
</dbReference>